<dbReference type="GeneID" id="106471631"/>
<gene>
    <name evidence="3" type="primary">LOC106471631</name>
</gene>
<feature type="non-terminal residue" evidence="3">
    <location>
        <position position="1"/>
    </location>
</feature>
<dbReference type="InterPro" id="IPR002347">
    <property type="entry name" value="SDR_fam"/>
</dbReference>
<dbReference type="Proteomes" id="UP000694941">
    <property type="component" value="Unplaced"/>
</dbReference>
<evidence type="ECO:0000256" key="1">
    <source>
        <dbReference type="SAM" id="SignalP"/>
    </source>
</evidence>
<dbReference type="Gene3D" id="3.40.50.720">
    <property type="entry name" value="NAD(P)-binding Rossmann-like Domain"/>
    <property type="match status" value="1"/>
</dbReference>
<reference evidence="3" key="1">
    <citation type="submission" date="2025-08" db="UniProtKB">
        <authorList>
            <consortium name="RefSeq"/>
        </authorList>
    </citation>
    <scope>IDENTIFICATION</scope>
    <source>
        <tissue evidence="3">Muscle</tissue>
    </source>
</reference>
<sequence length="104" mass="11663">KVFFFFSLQCILFVKGAFSRLDPSGNFKKEAVSQIPAGRLGEIQELANLAAYLVSDYSSWITGEVIRLDGGELPFLAGEFNKLLSVTREQWDQMEKLIRTVKGS</sequence>
<protein>
    <submittedName>
        <fullName evidence="3">2,4-dienoyl-CoA reductase, mitochondrial-like</fullName>
    </submittedName>
</protein>
<keyword evidence="2" id="KW-1185">Reference proteome</keyword>
<evidence type="ECO:0000313" key="3">
    <source>
        <dbReference type="RefSeq" id="XP_013787697.2"/>
    </source>
</evidence>
<organism evidence="2 3">
    <name type="scientific">Limulus polyphemus</name>
    <name type="common">Atlantic horseshoe crab</name>
    <dbReference type="NCBI Taxonomy" id="6850"/>
    <lineage>
        <taxon>Eukaryota</taxon>
        <taxon>Metazoa</taxon>
        <taxon>Ecdysozoa</taxon>
        <taxon>Arthropoda</taxon>
        <taxon>Chelicerata</taxon>
        <taxon>Merostomata</taxon>
        <taxon>Xiphosura</taxon>
        <taxon>Limulidae</taxon>
        <taxon>Limulus</taxon>
    </lineage>
</organism>
<dbReference type="Pfam" id="PF13561">
    <property type="entry name" value="adh_short_C2"/>
    <property type="match status" value="1"/>
</dbReference>
<keyword evidence="1" id="KW-0732">Signal</keyword>
<feature type="chain" id="PRO_5047433431" evidence="1">
    <location>
        <begin position="20"/>
        <end position="104"/>
    </location>
</feature>
<feature type="signal peptide" evidence="1">
    <location>
        <begin position="1"/>
        <end position="19"/>
    </location>
</feature>
<proteinExistence type="predicted"/>
<evidence type="ECO:0000313" key="2">
    <source>
        <dbReference type="Proteomes" id="UP000694941"/>
    </source>
</evidence>
<accession>A0ABM1BSA8</accession>
<dbReference type="InterPro" id="IPR036291">
    <property type="entry name" value="NAD(P)-bd_dom_sf"/>
</dbReference>
<name>A0ABM1BSA8_LIMPO</name>
<dbReference type="RefSeq" id="XP_013787697.2">
    <property type="nucleotide sequence ID" value="XM_013932243.2"/>
</dbReference>
<dbReference type="SUPFAM" id="SSF51735">
    <property type="entry name" value="NAD(P)-binding Rossmann-fold domains"/>
    <property type="match status" value="1"/>
</dbReference>